<gene>
    <name evidence="1" type="ORF">AS180_06055</name>
</gene>
<reference evidence="1 2" key="1">
    <citation type="submission" date="2015-11" db="EMBL/GenBank/DDBJ databases">
        <title>Bacillus caseinolyticus sp nov.</title>
        <authorList>
            <person name="Dastager S.G."/>
            <person name="Mawlankar R."/>
        </authorList>
    </citation>
    <scope>NUCLEOTIDE SEQUENCE [LARGE SCALE GENOMIC DNA]</scope>
    <source>
        <strain evidence="1 2">SGD-V-76</strain>
    </source>
</reference>
<dbReference type="Proteomes" id="UP000053681">
    <property type="component" value="Unassembled WGS sequence"/>
</dbReference>
<dbReference type="InterPro" id="IPR028964">
    <property type="entry name" value="Imm8"/>
</dbReference>
<evidence type="ECO:0000313" key="2">
    <source>
        <dbReference type="Proteomes" id="UP000053681"/>
    </source>
</evidence>
<keyword evidence="2" id="KW-1185">Reference proteome</keyword>
<protein>
    <recommendedName>
        <fullName evidence="3">Immunity protein 8</fullName>
    </recommendedName>
</protein>
<dbReference type="AlphaFoldDB" id="A0A0V8JPW6"/>
<name>A0A0V8JPW6_9BACI</name>
<organism evidence="1 2">
    <name type="scientific">Priestia veravalensis</name>
    <dbReference type="NCBI Taxonomy" id="1414648"/>
    <lineage>
        <taxon>Bacteria</taxon>
        <taxon>Bacillati</taxon>
        <taxon>Bacillota</taxon>
        <taxon>Bacilli</taxon>
        <taxon>Bacillales</taxon>
        <taxon>Bacillaceae</taxon>
        <taxon>Priestia</taxon>
    </lineage>
</organism>
<dbReference type="EMBL" id="LNQP01000016">
    <property type="protein sequence ID" value="KSU88704.1"/>
    <property type="molecule type" value="Genomic_DNA"/>
</dbReference>
<accession>A0A0V8JPW6</accession>
<comment type="caution">
    <text evidence="1">The sequence shown here is derived from an EMBL/GenBank/DDBJ whole genome shotgun (WGS) entry which is preliminary data.</text>
</comment>
<sequence>MLVIKALTNIHEDWGESFEDFCIYYQLDVGLEGVEGASDMFSFEVISPARLNNVIEDIEIGRGYLIMKDYDQNKVEQTVKRLVEMSREEDLDDALKNLSKYFRWDMDN</sequence>
<dbReference type="Pfam" id="PF15586">
    <property type="entry name" value="Imm8"/>
    <property type="match status" value="1"/>
</dbReference>
<proteinExistence type="predicted"/>
<dbReference type="RefSeq" id="WP_025911199.1">
    <property type="nucleotide sequence ID" value="NZ_KQ758635.1"/>
</dbReference>
<evidence type="ECO:0008006" key="3">
    <source>
        <dbReference type="Google" id="ProtNLM"/>
    </source>
</evidence>
<evidence type="ECO:0000313" key="1">
    <source>
        <dbReference type="EMBL" id="KSU88704.1"/>
    </source>
</evidence>